<dbReference type="PROSITE" id="PS50109">
    <property type="entry name" value="HIS_KIN"/>
    <property type="match status" value="1"/>
</dbReference>
<dbReference type="SMART" id="SM00387">
    <property type="entry name" value="HATPase_c"/>
    <property type="match status" value="1"/>
</dbReference>
<comment type="caution">
    <text evidence="9">The sequence shown here is derived from an EMBL/GenBank/DDBJ whole genome shotgun (WGS) entry which is preliminary data.</text>
</comment>
<dbReference type="SUPFAM" id="SSF48452">
    <property type="entry name" value="TPR-like"/>
    <property type="match status" value="1"/>
</dbReference>
<reference evidence="9 10" key="1">
    <citation type="journal article" date="2019" name="Nat. Med.">
        <title>A library of human gut bacterial isolates paired with longitudinal multiomics data enables mechanistic microbiome research.</title>
        <authorList>
            <person name="Poyet M."/>
            <person name="Groussin M."/>
            <person name="Gibbons S.M."/>
            <person name="Avila-Pacheco J."/>
            <person name="Jiang X."/>
            <person name="Kearney S.M."/>
            <person name="Perrotta A.R."/>
            <person name="Berdy B."/>
            <person name="Zhao S."/>
            <person name="Lieberman T.D."/>
            <person name="Swanson P.K."/>
            <person name="Smith M."/>
            <person name="Roesemann S."/>
            <person name="Alexander J.E."/>
            <person name="Rich S.A."/>
            <person name="Livny J."/>
            <person name="Vlamakis H."/>
            <person name="Clish C."/>
            <person name="Bullock K."/>
            <person name="Deik A."/>
            <person name="Scott J."/>
            <person name="Pierce K.A."/>
            <person name="Xavier R.J."/>
            <person name="Alm E.J."/>
        </authorList>
    </citation>
    <scope>NUCLEOTIDE SEQUENCE [LARGE SCALE GENOMIC DNA]</scope>
    <source>
        <strain evidence="9 10">BIOML-A10</strain>
    </source>
</reference>
<dbReference type="InterPro" id="IPR011990">
    <property type="entry name" value="TPR-like_helical_dom_sf"/>
</dbReference>
<gene>
    <name evidence="9" type="ORF">F3F73_14360</name>
</gene>
<dbReference type="CDD" id="cd00075">
    <property type="entry name" value="HATPase"/>
    <property type="match status" value="1"/>
</dbReference>
<evidence type="ECO:0000256" key="2">
    <source>
        <dbReference type="ARBA" id="ARBA00012438"/>
    </source>
</evidence>
<feature type="transmembrane region" description="Helical" evidence="7">
    <location>
        <begin position="382"/>
        <end position="404"/>
    </location>
</feature>
<proteinExistence type="predicted"/>
<organism evidence="9 10">
    <name type="scientific">Bacteroides salyersiae</name>
    <dbReference type="NCBI Taxonomy" id="291644"/>
    <lineage>
        <taxon>Bacteria</taxon>
        <taxon>Pseudomonadati</taxon>
        <taxon>Bacteroidota</taxon>
        <taxon>Bacteroidia</taxon>
        <taxon>Bacteroidales</taxon>
        <taxon>Bacteroidaceae</taxon>
        <taxon>Bacteroides</taxon>
    </lineage>
</organism>
<name>A0A7J4XH47_9BACE</name>
<dbReference type="SUPFAM" id="SSF55874">
    <property type="entry name" value="ATPase domain of HSP90 chaperone/DNA topoisomerase II/histidine kinase"/>
    <property type="match status" value="1"/>
</dbReference>
<dbReference type="InterPro" id="IPR036890">
    <property type="entry name" value="HATPase_C_sf"/>
</dbReference>
<protein>
    <recommendedName>
        <fullName evidence="2">histidine kinase</fullName>
        <ecNumber evidence="2">2.7.13.3</ecNumber>
    </recommendedName>
</protein>
<keyword evidence="7" id="KW-0812">Transmembrane</keyword>
<dbReference type="EC" id="2.7.13.3" evidence="2"/>
<dbReference type="Gene3D" id="1.25.40.10">
    <property type="entry name" value="Tetratricopeptide repeat domain"/>
    <property type="match status" value="1"/>
</dbReference>
<dbReference type="InterPro" id="IPR005467">
    <property type="entry name" value="His_kinase_dom"/>
</dbReference>
<dbReference type="SUPFAM" id="SSF47384">
    <property type="entry name" value="Homodimeric domain of signal transducing histidine kinase"/>
    <property type="match status" value="1"/>
</dbReference>
<dbReference type="InterPro" id="IPR003594">
    <property type="entry name" value="HATPase_dom"/>
</dbReference>
<dbReference type="CDD" id="cd00082">
    <property type="entry name" value="HisKA"/>
    <property type="match status" value="1"/>
</dbReference>
<dbReference type="AlphaFoldDB" id="A0A7J4XH47"/>
<feature type="domain" description="Histidine kinase" evidence="8">
    <location>
        <begin position="433"/>
        <end position="645"/>
    </location>
</feature>
<dbReference type="Gene3D" id="3.30.565.10">
    <property type="entry name" value="Histidine kinase-like ATPase, C-terminal domain"/>
    <property type="match status" value="1"/>
</dbReference>
<dbReference type="SMART" id="SM00388">
    <property type="entry name" value="HisKA"/>
    <property type="match status" value="1"/>
</dbReference>
<keyword evidence="3" id="KW-0597">Phosphoprotein</keyword>
<evidence type="ECO:0000256" key="4">
    <source>
        <dbReference type="ARBA" id="ARBA00022679"/>
    </source>
</evidence>
<evidence type="ECO:0000313" key="9">
    <source>
        <dbReference type="EMBL" id="KAA3762931.1"/>
    </source>
</evidence>
<dbReference type="Pfam" id="PF00512">
    <property type="entry name" value="HisKA"/>
    <property type="match status" value="1"/>
</dbReference>
<evidence type="ECO:0000256" key="1">
    <source>
        <dbReference type="ARBA" id="ARBA00000085"/>
    </source>
</evidence>
<dbReference type="Proteomes" id="UP000422221">
    <property type="component" value="Unassembled WGS sequence"/>
</dbReference>
<dbReference type="RefSeq" id="WP_130059365.1">
    <property type="nucleotide sequence ID" value="NZ_JADNPJ010000007.1"/>
</dbReference>
<evidence type="ECO:0000256" key="6">
    <source>
        <dbReference type="ARBA" id="ARBA00023012"/>
    </source>
</evidence>
<dbReference type="InterPro" id="IPR004358">
    <property type="entry name" value="Sig_transdc_His_kin-like_C"/>
</dbReference>
<dbReference type="PRINTS" id="PR00344">
    <property type="entry name" value="BCTRLSENSOR"/>
</dbReference>
<evidence type="ECO:0000313" key="10">
    <source>
        <dbReference type="Proteomes" id="UP000422221"/>
    </source>
</evidence>
<comment type="catalytic activity">
    <reaction evidence="1">
        <text>ATP + protein L-histidine = ADP + protein N-phospho-L-histidine.</text>
        <dbReference type="EC" id="2.7.13.3"/>
    </reaction>
</comment>
<evidence type="ECO:0000256" key="3">
    <source>
        <dbReference type="ARBA" id="ARBA00022553"/>
    </source>
</evidence>
<evidence type="ECO:0000256" key="5">
    <source>
        <dbReference type="ARBA" id="ARBA00022777"/>
    </source>
</evidence>
<dbReference type="InterPro" id="IPR050736">
    <property type="entry name" value="Sensor_HK_Regulatory"/>
</dbReference>
<keyword evidence="6" id="KW-0902">Two-component regulatory system</keyword>
<keyword evidence="4" id="KW-0808">Transferase</keyword>
<dbReference type="EMBL" id="VWMK01000014">
    <property type="protein sequence ID" value="KAA3762931.1"/>
    <property type="molecule type" value="Genomic_DNA"/>
</dbReference>
<keyword evidence="5 9" id="KW-0418">Kinase</keyword>
<evidence type="ECO:0000259" key="8">
    <source>
        <dbReference type="PROSITE" id="PS50109"/>
    </source>
</evidence>
<dbReference type="InterPro" id="IPR003661">
    <property type="entry name" value="HisK_dim/P_dom"/>
</dbReference>
<accession>A0A7J4XH47</accession>
<dbReference type="InterPro" id="IPR036097">
    <property type="entry name" value="HisK_dim/P_sf"/>
</dbReference>
<dbReference type="Gene3D" id="1.10.287.130">
    <property type="match status" value="1"/>
</dbReference>
<keyword evidence="7" id="KW-1133">Transmembrane helix</keyword>
<dbReference type="Pfam" id="PF02518">
    <property type="entry name" value="HATPase_c"/>
    <property type="match status" value="1"/>
</dbReference>
<keyword evidence="7" id="KW-0472">Membrane</keyword>
<dbReference type="PANTHER" id="PTHR43711">
    <property type="entry name" value="TWO-COMPONENT HISTIDINE KINASE"/>
    <property type="match status" value="1"/>
</dbReference>
<evidence type="ECO:0000256" key="7">
    <source>
        <dbReference type="SAM" id="Phobius"/>
    </source>
</evidence>
<sequence length="645" mass="74006">MKRIRVISCLVILLFAYNLPIRSIDKTKNLEVLADSARHLLGKSGFVPVNTAWMQLARDLNDSIQMEAAYSELFDHYYRLGEVDSLRIVGYELMDWYTRRNKKDERYQLWRHYIQRLTENGKQDEAIAETELLSKDAEKNNSRYGQACGEMCIGYNHRVFSNNVKLCIEYYNNALKIFEEAKYYEDAYVVCLNIVQTYLARQEYENVHSYLDRLEKIATEIKTSGKKLRAPLYMRFLQFRVISTLAGKGENAAGKYLHETDEFYLKHPDCTAKDAWFGYKIMCYRTMGKVDDVLSYLDSLQNYHKSIGACYPSNLLFKAQCLESMRRFKEACKAYTYYNQVNDSVRSVELDDKLSKYTIQFDVDKLQMEKLELSAEVNRNRLIAVLTGSTCILILLIILSYFYIRTLAMNKKLDAANKAVVKASRIKSSFIQHITHEIRTPLNSIVGFSSLIAAGGVSEEENREYAAQIESSNAYLLDLVNNVVDIADMDSLTEDMPKRSFDVDTCCKECVSEILPSVKEGVELQYVPSLAPVMMLAVYPWVKRVLLALLANAGKFTETGIIRLSYTEDKQKRLVRFIVEDTGPGIDAQYKESIFERFVKVDNFTPGTGLGLAVARQIMDIVDGKIYLDTTYLNGARFVVEWPVG</sequence>
<dbReference type="PANTHER" id="PTHR43711:SF26">
    <property type="entry name" value="SENSOR HISTIDINE KINASE RCSC"/>
    <property type="match status" value="1"/>
</dbReference>
<dbReference type="GO" id="GO:0000155">
    <property type="term" value="F:phosphorelay sensor kinase activity"/>
    <property type="evidence" value="ECO:0007669"/>
    <property type="project" value="InterPro"/>
</dbReference>